<dbReference type="Pfam" id="PF00313">
    <property type="entry name" value="CSD"/>
    <property type="match status" value="1"/>
</dbReference>
<evidence type="ECO:0000313" key="3">
    <source>
        <dbReference type="EMBL" id="MBU3032385.1"/>
    </source>
</evidence>
<sequence length="914" mass="104130">EPPNWTPILPSTSKIQTLRHAHARRMAGSSRKWQEGVGVALTLVLSHEHYHRLKANRTTLLERLKHWAQHSVIIFVGYRLADAHIRSLIYDIDPGRRPQWYIVAPGADEHDRKFWLTKNVEIIPEKFGGFMSLLERQIPALFRSLPPRTPHESDPVRKFFRTNSAGSDRLVQSLATDLELIHSGISFEEVPPSLFYSGYDNGWCGIVRKYDFQRKSGEKILYDALDGASITGQNFLLLHGHGGSGKTVSLRRAAYDAASALDEPVLWLKEAGALHPEVFEELYDLTGLRWVLFVDHVALHAEAVRHLLDRMKSKSIPITIVASERESDWSTYCDKLERSHPPEIYWLRGLNEREAGDLVDLLDRHECLGMLQAKPRQERIAAFLDQDRSDRQLLVALHELTRGKPFEDIVQEEYQRVQPDIARRLYLDVATMHQFRVTARAGAISRISGIRFEDFQERFFAPLRGMVRVIRDRYTGDHGYETRHSRVASIVFGTSCPTDSEKSHQFARIITGLDAGYSSDKMILEGICKGRTLSSMFSDVEHGREIFIAAFDAAPRSAFLYQQGAIFEYTHPSGCLDRAQELAEMARSIDDNNHIYIHTLAEVARRKANNADSPIRADQLRAQARTYLNEIWIKNDARKDLTFCNLLIDEALDHLKIMSEESKDFEVIEFDSKVDAAVDRLKRAQQDHPSEAEFSAAEARLWQKLGESELAESSLEKAIRARPRNSGVFVRLARIKIKKAGLEQGIVTLKEGLEKFPSDKALHFELAKVHLASDEVDASIAQYCLRSSFSAEDHNFDARFLLAEFLFWQGEVDEAKSLFDTIDKRAPEGFRSSAPSANDVVTDKLGQFAGTVQSRKERFFFIRFGGYPVAVFAHMSSLRESEYEDLREGQPVKFRLRFNRKGPVAYDVRIASSM</sequence>
<keyword evidence="4" id="KW-1185">Reference proteome</keyword>
<feature type="non-terminal residue" evidence="3">
    <location>
        <position position="1"/>
    </location>
</feature>
<dbReference type="InterPro" id="IPR002059">
    <property type="entry name" value="CSP_DNA-bd"/>
</dbReference>
<name>A0ABS6AP55_9RHOB</name>
<dbReference type="EMBL" id="JAHKNG010000089">
    <property type="protein sequence ID" value="MBU3032385.1"/>
    <property type="molecule type" value="Genomic_DNA"/>
</dbReference>
<comment type="caution">
    <text evidence="3">The sequence shown here is derived from an EMBL/GenBank/DDBJ whole genome shotgun (WGS) entry which is preliminary data.</text>
</comment>
<dbReference type="Proteomes" id="UP001166191">
    <property type="component" value="Unassembled WGS sequence"/>
</dbReference>
<dbReference type="Pfam" id="PF25199">
    <property type="entry name" value="nSTAND_NTPase5"/>
    <property type="match status" value="1"/>
</dbReference>
<protein>
    <submittedName>
        <fullName evidence="3">SIR2 family protein</fullName>
    </submittedName>
</protein>
<organism evidence="3 4">
    <name type="scientific">Paracoccus marinaquae</name>
    <dbReference type="NCBI Taxonomy" id="2841926"/>
    <lineage>
        <taxon>Bacteria</taxon>
        <taxon>Pseudomonadati</taxon>
        <taxon>Pseudomonadota</taxon>
        <taxon>Alphaproteobacteria</taxon>
        <taxon>Rhodobacterales</taxon>
        <taxon>Paracoccaceae</taxon>
        <taxon>Paracoccus</taxon>
    </lineage>
</organism>
<evidence type="ECO:0000259" key="1">
    <source>
        <dbReference type="Pfam" id="PF00313"/>
    </source>
</evidence>
<reference evidence="3" key="1">
    <citation type="submission" date="2021-06" db="EMBL/GenBank/DDBJ databases">
        <title>Paracoccus bacterium XHP0099 sp. nov., isolated from the surface waters of the Yellow Sea.</title>
        <authorList>
            <person name="Xue H."/>
            <person name="Zhang D."/>
        </authorList>
    </citation>
    <scope>NUCLEOTIDE SEQUENCE</scope>
    <source>
        <strain evidence="3">XHP0099</strain>
    </source>
</reference>
<dbReference type="Pfam" id="PF14559">
    <property type="entry name" value="TPR_19"/>
    <property type="match status" value="1"/>
</dbReference>
<accession>A0ABS6AP55</accession>
<proteinExistence type="predicted"/>
<feature type="domain" description="Novel STAND NTPase 5" evidence="2">
    <location>
        <begin position="195"/>
        <end position="336"/>
    </location>
</feature>
<feature type="domain" description="CSD" evidence="1">
    <location>
        <begin position="850"/>
        <end position="909"/>
    </location>
</feature>
<dbReference type="Pfam" id="PF13289">
    <property type="entry name" value="SIR2_2"/>
    <property type="match status" value="1"/>
</dbReference>
<dbReference type="RefSeq" id="WP_216034968.1">
    <property type="nucleotide sequence ID" value="NZ_JAHKNG010000089.1"/>
</dbReference>
<dbReference type="InterPro" id="IPR057574">
    <property type="entry name" value="nSTAND_NTPase5_dom"/>
</dbReference>
<evidence type="ECO:0000259" key="2">
    <source>
        <dbReference type="Pfam" id="PF25199"/>
    </source>
</evidence>
<gene>
    <name evidence="3" type="ORF">KNW02_20135</name>
</gene>
<evidence type="ECO:0000313" key="4">
    <source>
        <dbReference type="Proteomes" id="UP001166191"/>
    </source>
</evidence>